<keyword evidence="3" id="KW-0378">Hydrolase</keyword>
<feature type="compositionally biased region" description="Basic and acidic residues" evidence="1">
    <location>
        <begin position="76"/>
        <end position="88"/>
    </location>
</feature>
<keyword evidence="2" id="KW-0812">Transmembrane</keyword>
<keyword evidence="3" id="KW-0255">Endonuclease</keyword>
<dbReference type="AlphaFoldDB" id="A0A1H3GW77"/>
<keyword evidence="3" id="KW-0540">Nuclease</keyword>
<feature type="region of interest" description="Disordered" evidence="1">
    <location>
        <begin position="102"/>
        <end position="183"/>
    </location>
</feature>
<dbReference type="EMBL" id="FNPF01000003">
    <property type="protein sequence ID" value="SDY07576.1"/>
    <property type="molecule type" value="Genomic_DNA"/>
</dbReference>
<reference evidence="3 4" key="1">
    <citation type="submission" date="2016-10" db="EMBL/GenBank/DDBJ databases">
        <authorList>
            <person name="de Groot N.N."/>
        </authorList>
    </citation>
    <scope>NUCLEOTIDE SEQUENCE [LARGE SCALE GENOMIC DNA]</scope>
    <source>
        <strain evidence="3 4">DSM 26880</strain>
    </source>
</reference>
<keyword evidence="2" id="KW-0472">Membrane</keyword>
<evidence type="ECO:0000256" key="2">
    <source>
        <dbReference type="SAM" id="Phobius"/>
    </source>
</evidence>
<dbReference type="Gene3D" id="1.10.150.20">
    <property type="entry name" value="5' to 3' exonuclease, C-terminal subdomain"/>
    <property type="match status" value="1"/>
</dbReference>
<evidence type="ECO:0000256" key="1">
    <source>
        <dbReference type="SAM" id="MobiDB-lite"/>
    </source>
</evidence>
<feature type="region of interest" description="Disordered" evidence="1">
    <location>
        <begin position="70"/>
        <end position="90"/>
    </location>
</feature>
<evidence type="ECO:0000313" key="4">
    <source>
        <dbReference type="Proteomes" id="UP000199286"/>
    </source>
</evidence>
<feature type="compositionally biased region" description="Basic and acidic residues" evidence="1">
    <location>
        <begin position="129"/>
        <end position="142"/>
    </location>
</feature>
<dbReference type="GO" id="GO:0004519">
    <property type="term" value="F:endonuclease activity"/>
    <property type="evidence" value="ECO:0007669"/>
    <property type="project" value="UniProtKB-KW"/>
</dbReference>
<dbReference type="OrthoDB" id="9807941at2"/>
<protein>
    <submittedName>
        <fullName evidence="3">Predicted 5' DNA nuclease, flap endonuclease-1-like, helix-3-turn-helix (H3TH) domain</fullName>
    </submittedName>
</protein>
<dbReference type="Proteomes" id="UP000199286">
    <property type="component" value="Unassembled WGS sequence"/>
</dbReference>
<sequence length="245" mass="24957">MSDDRDGFSCKAGCWALAVAGGALVFVLLLVPGGWGFFGALFLAALVMLGLGGLAQYAFCGTMGGRMTMPPAPRADATDRPAQERDPTAPRPIEAMVPAGAAAVTPATAQAATTPPADPAAESEPVPADDARPAAEAPREPAKPIPPRDPVPAGAPGPGAASEPVGRKPETLDAPRGAGGDDLQRIKGVGPKLAGQLNAAGIYHFDQIAGWSADEVAWIERNVDGAKGRIIRDDWVAQARTLATG</sequence>
<feature type="transmembrane region" description="Helical" evidence="2">
    <location>
        <begin position="12"/>
        <end position="31"/>
    </location>
</feature>
<keyword evidence="2" id="KW-1133">Transmembrane helix</keyword>
<feature type="transmembrane region" description="Helical" evidence="2">
    <location>
        <begin position="37"/>
        <end position="59"/>
    </location>
</feature>
<accession>A0A1H3GW77</accession>
<feature type="compositionally biased region" description="Pro residues" evidence="1">
    <location>
        <begin position="143"/>
        <end position="155"/>
    </location>
</feature>
<keyword evidence="4" id="KW-1185">Reference proteome</keyword>
<dbReference type="RefSeq" id="WP_089880018.1">
    <property type="nucleotide sequence ID" value="NZ_FNPF01000003.1"/>
</dbReference>
<feature type="compositionally biased region" description="Low complexity" evidence="1">
    <location>
        <begin position="102"/>
        <end position="128"/>
    </location>
</feature>
<evidence type="ECO:0000313" key="3">
    <source>
        <dbReference type="EMBL" id="SDY07576.1"/>
    </source>
</evidence>
<name>A0A1H3GW77_9RHOB</name>
<proteinExistence type="predicted"/>
<gene>
    <name evidence="3" type="ORF">SAMN05444340_10385</name>
</gene>
<organism evidence="3 4">
    <name type="scientific">Citreimonas salinaria</name>
    <dbReference type="NCBI Taxonomy" id="321339"/>
    <lineage>
        <taxon>Bacteria</taxon>
        <taxon>Pseudomonadati</taxon>
        <taxon>Pseudomonadota</taxon>
        <taxon>Alphaproteobacteria</taxon>
        <taxon>Rhodobacterales</taxon>
        <taxon>Roseobacteraceae</taxon>
        <taxon>Citreimonas</taxon>
    </lineage>
</organism>
<dbReference type="STRING" id="321339.SAMN05444340_10385"/>